<feature type="transmembrane region" description="Helical" evidence="1">
    <location>
        <begin position="129"/>
        <end position="147"/>
    </location>
</feature>
<evidence type="ECO:0000256" key="1">
    <source>
        <dbReference type="SAM" id="Phobius"/>
    </source>
</evidence>
<keyword evidence="1" id="KW-0472">Membrane</keyword>
<feature type="transmembrane region" description="Helical" evidence="1">
    <location>
        <begin position="12"/>
        <end position="31"/>
    </location>
</feature>
<feature type="transmembrane region" description="Helical" evidence="1">
    <location>
        <begin position="185"/>
        <end position="207"/>
    </location>
</feature>
<accession>A0ABY6Q610</accession>
<evidence type="ECO:0000313" key="2">
    <source>
        <dbReference type="EMBL" id="UZP74484.1"/>
    </source>
</evidence>
<sequence length="249" mass="27217">MGLSTHSIFESLVIMHIITGTVGLISVWVPIAGQKGGLLHRQAGNIFITSMLTTGLVATGISLTTLSDPTGTHPHLTDHALFSDPKLIAGIFGWMMLYLATLTINLAWHGWLCMRNKRAHHKNAAWHNLLSQAVLTATSANCFVRGFELNQPMMMGIAFVGFATVATNLWFIYRKPLTPKARIKEHIKSLVGAGISVYTAFFAFGAVRLLPEIALTPGLWAIPLVTGLTLIIYHQRAVMAPQRRIQPTG</sequence>
<feature type="transmembrane region" description="Helical" evidence="1">
    <location>
        <begin position="43"/>
        <end position="67"/>
    </location>
</feature>
<evidence type="ECO:0008006" key="4">
    <source>
        <dbReference type="Google" id="ProtNLM"/>
    </source>
</evidence>
<dbReference type="Proteomes" id="UP001317963">
    <property type="component" value="Chromosome"/>
</dbReference>
<keyword evidence="1" id="KW-0812">Transmembrane</keyword>
<organism evidence="2 3">
    <name type="scientific">Candidatus Paraluminiphilus aquimaris</name>
    <dbReference type="NCBI Taxonomy" id="2518994"/>
    <lineage>
        <taxon>Bacteria</taxon>
        <taxon>Pseudomonadati</taxon>
        <taxon>Pseudomonadota</taxon>
        <taxon>Gammaproteobacteria</taxon>
        <taxon>Cellvibrionales</taxon>
        <taxon>Halieaceae</taxon>
        <taxon>Candidatus Paraluminiphilus</taxon>
    </lineage>
</organism>
<protein>
    <recommendedName>
        <fullName evidence="4">DUF2306 domain-containing protein</fullName>
    </recommendedName>
</protein>
<feature type="transmembrane region" description="Helical" evidence="1">
    <location>
        <begin position="213"/>
        <end position="233"/>
    </location>
</feature>
<gene>
    <name evidence="2" type="ORF">E0F26_06900</name>
</gene>
<feature type="transmembrane region" description="Helical" evidence="1">
    <location>
        <begin position="87"/>
        <end position="108"/>
    </location>
</feature>
<feature type="transmembrane region" description="Helical" evidence="1">
    <location>
        <begin position="153"/>
        <end position="173"/>
    </location>
</feature>
<name>A0ABY6Q610_9GAMM</name>
<evidence type="ECO:0000313" key="3">
    <source>
        <dbReference type="Proteomes" id="UP001317963"/>
    </source>
</evidence>
<proteinExistence type="predicted"/>
<keyword evidence="3" id="KW-1185">Reference proteome</keyword>
<dbReference type="RefSeq" id="WP_279240931.1">
    <property type="nucleotide sequence ID" value="NZ_CP036501.1"/>
</dbReference>
<reference evidence="2 3" key="1">
    <citation type="submission" date="2019-02" db="EMBL/GenBank/DDBJ databases">
        <title>Halieaceae_genomes.</title>
        <authorList>
            <person name="Li S.-H."/>
        </authorList>
    </citation>
    <scope>NUCLEOTIDE SEQUENCE [LARGE SCALE GENOMIC DNA]</scope>
    <source>
        <strain evidence="2 3">JH123</strain>
    </source>
</reference>
<dbReference type="EMBL" id="CP036501">
    <property type="protein sequence ID" value="UZP74484.1"/>
    <property type="molecule type" value="Genomic_DNA"/>
</dbReference>
<keyword evidence="1" id="KW-1133">Transmembrane helix</keyword>